<accession>A0A4S8QA16</accession>
<dbReference type="EMBL" id="STGY01000051">
    <property type="protein sequence ID" value="THV41178.1"/>
    <property type="molecule type" value="Genomic_DNA"/>
</dbReference>
<evidence type="ECO:0000313" key="2">
    <source>
        <dbReference type="Proteomes" id="UP000308760"/>
    </source>
</evidence>
<protein>
    <submittedName>
        <fullName evidence="1">Uncharacterized protein</fullName>
    </submittedName>
</protein>
<reference evidence="2" key="1">
    <citation type="submission" date="2019-04" db="EMBL/GenBank/DDBJ databases">
        <title>Nocardioides xinjiangensis sp. nov.</title>
        <authorList>
            <person name="Liu S."/>
        </authorList>
    </citation>
    <scope>NUCLEOTIDE SEQUENCE [LARGE SCALE GENOMIC DNA]</scope>
    <source>
        <strain evidence="2">18</strain>
    </source>
</reference>
<sequence length="183" mass="19726">MMRLDSGVIAPAPCGYPERYGAGNQVRHHSVAGGEAGQPQVRLQGCVVEDRFDRQSARPLRRSEHEFAIELAEEFLGAHVAGLSGFESCGVEQPVRSCDRFDLGTALAAGAGVDLEYIVKHVEVRIEADGFIGSQRQAVAVDFVPDSDDHVRAGEKPEQEGPVLEIEIAVVGLRDLPPRPCQG</sequence>
<dbReference type="Proteomes" id="UP000308760">
    <property type="component" value="Unassembled WGS sequence"/>
</dbReference>
<evidence type="ECO:0000313" key="1">
    <source>
        <dbReference type="EMBL" id="THV41178.1"/>
    </source>
</evidence>
<name>A0A4S8QA16_9ACTN</name>
<proteinExistence type="predicted"/>
<organism evidence="1 2">
    <name type="scientific">Glycomyces buryatensis</name>
    <dbReference type="NCBI Taxonomy" id="2570927"/>
    <lineage>
        <taxon>Bacteria</taxon>
        <taxon>Bacillati</taxon>
        <taxon>Actinomycetota</taxon>
        <taxon>Actinomycetes</taxon>
        <taxon>Glycomycetales</taxon>
        <taxon>Glycomycetaceae</taxon>
        <taxon>Glycomyces</taxon>
    </lineage>
</organism>
<reference evidence="1 2" key="2">
    <citation type="submission" date="2019-05" db="EMBL/GenBank/DDBJ databases">
        <title>Glycomyces buryatensis sp. nov.</title>
        <authorList>
            <person name="Nikitina E."/>
        </authorList>
    </citation>
    <scope>NUCLEOTIDE SEQUENCE [LARGE SCALE GENOMIC DNA]</scope>
    <source>
        <strain evidence="1 2">18</strain>
    </source>
</reference>
<dbReference type="AlphaFoldDB" id="A0A4S8QA16"/>
<keyword evidence="2" id="KW-1185">Reference proteome</keyword>
<comment type="caution">
    <text evidence="1">The sequence shown here is derived from an EMBL/GenBank/DDBJ whole genome shotgun (WGS) entry which is preliminary data.</text>
</comment>
<gene>
    <name evidence="1" type="ORF">FAB82_13080</name>
</gene>